<dbReference type="OrthoDB" id="2434664at2759"/>
<reference evidence="2" key="2">
    <citation type="journal article" date="2022" name="Microb. Genom.">
        <title>A chromosome-scale genome assembly of the tomato pathogen Cladosporium fulvum reveals a compartmentalized genome architecture and the presence of a dispensable chromosome.</title>
        <authorList>
            <person name="Zaccaron A.Z."/>
            <person name="Chen L.H."/>
            <person name="Samaras A."/>
            <person name="Stergiopoulos I."/>
        </authorList>
    </citation>
    <scope>NUCLEOTIDE SEQUENCE</scope>
    <source>
        <strain evidence="2">Race5_Kim</strain>
    </source>
</reference>
<protein>
    <submittedName>
        <fullName evidence="2">Uncharacterized protein</fullName>
    </submittedName>
</protein>
<evidence type="ECO:0000313" key="3">
    <source>
        <dbReference type="Proteomes" id="UP000756132"/>
    </source>
</evidence>
<keyword evidence="1" id="KW-0812">Transmembrane</keyword>
<name>A0A9Q8PGG2_PASFU</name>
<keyword evidence="1" id="KW-1133">Transmembrane helix</keyword>
<dbReference type="AlphaFoldDB" id="A0A9Q8PGG2"/>
<sequence length="478" mass="53455">MSQELTIKCDFKDDEHGIGSALSWASIGLAVLTAIFQGLVTALAFMTESSSRWTFRFRLALFEHIWWTFVSFLLLVSLSMSVVAFTGGEGGDPVSVLALSSATFLAVVQYSVPAWQHRSYTAVRWHAWTGDSRTTVKRQFISFCGDAALWKQLYRRFRDKISRLQPTPSDYYGWRLWSAQGLLIDPTDLFRVLKDPDVAFEDAEKHPPPVGIYQSADANSVTVSLRWGRDQDFSRRVSRAIASMPLCLLRSSPTTAEGYDGRGLTTAMGILGRNKGLQPWKLVFKATSGTTSDMENLSTWAPRPAKVLRSFYSQTMDTQYQGLGQEYVSAAVELALLMADMPSAAVIQWLSLGLEHQSLSMNHWLANTALATATPDERNATLSAHYESSYVSMIISLNAMRMAPKADDMMYAQETCRPDLICTALLMKARGLPEPSWWRNSDARDLVTKEMDSLSPDFDWKTSAAKLLGLQDWPQDLD</sequence>
<keyword evidence="3" id="KW-1185">Reference proteome</keyword>
<reference evidence="2" key="1">
    <citation type="submission" date="2021-12" db="EMBL/GenBank/DDBJ databases">
        <authorList>
            <person name="Zaccaron A."/>
            <person name="Stergiopoulos I."/>
        </authorList>
    </citation>
    <scope>NUCLEOTIDE SEQUENCE</scope>
    <source>
        <strain evidence="2">Race5_Kim</strain>
    </source>
</reference>
<organism evidence="2 3">
    <name type="scientific">Passalora fulva</name>
    <name type="common">Tomato leaf mold</name>
    <name type="synonym">Cladosporium fulvum</name>
    <dbReference type="NCBI Taxonomy" id="5499"/>
    <lineage>
        <taxon>Eukaryota</taxon>
        <taxon>Fungi</taxon>
        <taxon>Dikarya</taxon>
        <taxon>Ascomycota</taxon>
        <taxon>Pezizomycotina</taxon>
        <taxon>Dothideomycetes</taxon>
        <taxon>Dothideomycetidae</taxon>
        <taxon>Mycosphaerellales</taxon>
        <taxon>Mycosphaerellaceae</taxon>
        <taxon>Fulvia</taxon>
    </lineage>
</organism>
<gene>
    <name evidence="2" type="ORF">CLAFUR5_09662</name>
</gene>
<dbReference type="KEGG" id="ffu:CLAFUR5_09662"/>
<feature type="transmembrane region" description="Helical" evidence="1">
    <location>
        <begin position="21"/>
        <end position="45"/>
    </location>
</feature>
<dbReference type="OMA" id="MWTFRFR"/>
<dbReference type="RefSeq" id="XP_047766331.1">
    <property type="nucleotide sequence ID" value="XM_047908810.1"/>
</dbReference>
<accession>A0A9Q8PGG2</accession>
<dbReference type="EMBL" id="CP090171">
    <property type="protein sequence ID" value="UJO21965.1"/>
    <property type="molecule type" value="Genomic_DNA"/>
</dbReference>
<evidence type="ECO:0000256" key="1">
    <source>
        <dbReference type="SAM" id="Phobius"/>
    </source>
</evidence>
<feature type="transmembrane region" description="Helical" evidence="1">
    <location>
        <begin position="94"/>
        <end position="112"/>
    </location>
</feature>
<evidence type="ECO:0000313" key="2">
    <source>
        <dbReference type="EMBL" id="UJO21965.1"/>
    </source>
</evidence>
<proteinExistence type="predicted"/>
<keyword evidence="1" id="KW-0472">Membrane</keyword>
<dbReference type="Proteomes" id="UP000756132">
    <property type="component" value="Chromosome 9"/>
</dbReference>
<feature type="transmembrane region" description="Helical" evidence="1">
    <location>
        <begin position="65"/>
        <end position="88"/>
    </location>
</feature>
<dbReference type="GeneID" id="71989540"/>